<protein>
    <submittedName>
        <fullName evidence="1">Uncharacterized protein</fullName>
    </submittedName>
</protein>
<comment type="caution">
    <text evidence="1">The sequence shown here is derived from an EMBL/GenBank/DDBJ whole genome shotgun (WGS) entry which is preliminary data.</text>
</comment>
<name>A0ABT7HH28_9GAMM</name>
<reference evidence="1 2" key="1">
    <citation type="submission" date="2023-05" db="EMBL/GenBank/DDBJ databases">
        <title>Marinobacter albus sp. nov., a marine bacterium isolated from sand in a coastal intertidal zone of huludao.</title>
        <authorList>
            <person name="Deng T."/>
        </authorList>
    </citation>
    <scope>NUCLEOTIDE SEQUENCE [LARGE SCALE GENOMIC DNA]</scope>
    <source>
        <strain evidence="1 2">M216</strain>
    </source>
</reference>
<organism evidence="1 2">
    <name type="scientific">Marinobacter albus</name>
    <dbReference type="NCBI Taxonomy" id="3030833"/>
    <lineage>
        <taxon>Bacteria</taxon>
        <taxon>Pseudomonadati</taxon>
        <taxon>Pseudomonadota</taxon>
        <taxon>Gammaproteobacteria</taxon>
        <taxon>Pseudomonadales</taxon>
        <taxon>Marinobacteraceae</taxon>
        <taxon>Marinobacter</taxon>
    </lineage>
</organism>
<keyword evidence="2" id="KW-1185">Reference proteome</keyword>
<proteinExistence type="predicted"/>
<dbReference type="EMBL" id="JASSQD010000004">
    <property type="protein sequence ID" value="MDK9559668.1"/>
    <property type="molecule type" value="Genomic_DNA"/>
</dbReference>
<dbReference type="Proteomes" id="UP001223547">
    <property type="component" value="Unassembled WGS sequence"/>
</dbReference>
<gene>
    <name evidence="1" type="ORF">QQF73_18700</name>
</gene>
<evidence type="ECO:0000313" key="1">
    <source>
        <dbReference type="EMBL" id="MDK9559668.1"/>
    </source>
</evidence>
<evidence type="ECO:0000313" key="2">
    <source>
        <dbReference type="Proteomes" id="UP001223547"/>
    </source>
</evidence>
<sequence>MMGFPVSAEMSRMGDEAMSRVAGQSGIYLSGDISINEAGGPLETSYFGRCDDAGKKCGARFAYRLKENGGWMVLDNIRGTFAFEGLTLRIRTVDSGFGGDGELFNRDVLELGLPNTVRFNDARFKIAASSTARPTEPGFQQTDMFSVEMQGEVVMEGNLLVFPTGSP</sequence>
<accession>A0ABT7HH28</accession>